<proteinExistence type="predicted"/>
<dbReference type="SUPFAM" id="SSF52540">
    <property type="entry name" value="P-loop containing nucleoside triphosphate hydrolases"/>
    <property type="match status" value="1"/>
</dbReference>
<dbReference type="PANTHER" id="PTHR47642">
    <property type="entry name" value="ATP-DEPENDENT DNA HELICASE"/>
    <property type="match status" value="1"/>
</dbReference>
<feature type="compositionally biased region" description="Basic residues" evidence="1">
    <location>
        <begin position="103"/>
        <end position="114"/>
    </location>
</feature>
<evidence type="ECO:0000313" key="2">
    <source>
        <dbReference type="EMBL" id="KZP15812.1"/>
    </source>
</evidence>
<name>A0A166EIY5_9AGAM</name>
<dbReference type="OrthoDB" id="3247165at2759"/>
<dbReference type="InterPro" id="IPR051055">
    <property type="entry name" value="PIF1_helicase"/>
</dbReference>
<sequence>MRLKSQTPADAQLRKALVNMRYGACTDDDITFLNTRVAGRGKDQPTLASKNFRNVPVITAYNLSKDTINALGSRRFADDNRRELVSFYSSDHYKKVETDKTTKANRRADKKGRNAQRTNSTIPVDQQEKLWDLWPSSTGHIAGKLDLCVGMPVMLRYNEATECGMTKGAEGIVVGWHSTEMRTNRPILDTVFVKLVNPAKDVQLEGLPLNVVPVTRRTEDVQVVLGNGETINITRNQVPLLLNFAMTDYTSQGRTRPYNVVDLQNCRDHMSYYVALSRSATAAGTIIVQYFDSGKIRKGISGWLRQEFRELELLDEITKLRYEMRLPVEVAGKTRVSLIKSFQAWKGTDYVPKDVHPAVAWTCADPMHKMADTEGTSWYAVERRAKGVAAALKRSVNRMELMAKTYTPALGSKQVAIPVNILKRAAEVDDNTSSGPDPKRVKTSSNIADEVDATGPVGFLWDSKNWSCAYDSLFVILCNVRECSRVTVTTALRRLNPTARVLTAGFQRISVGRSTAPTARNNIRKLLHAMKPESYPWGQTGCGIQELAEDILKDDELSTELKERCDKCDVVRVRRVSTGCKINCCKGRDTGTQACLNNIMKGVFVGNCSDCGGNVTRSNRYETLPRIIACGLDEYSIEINDDLKISGLRNALKLRGIIYYKDYHFTSRIWDANGVVWFHDGKTSGVRCERDFGPSDGAGRGTCRGAVAVQAIYGW</sequence>
<feature type="region of interest" description="Disordered" evidence="1">
    <location>
        <begin position="98"/>
        <end position="122"/>
    </location>
</feature>
<evidence type="ECO:0000313" key="3">
    <source>
        <dbReference type="Proteomes" id="UP000076532"/>
    </source>
</evidence>
<accession>A0A166EIY5</accession>
<gene>
    <name evidence="2" type="ORF">FIBSPDRAFT_749654</name>
</gene>
<dbReference type="InterPro" id="IPR027417">
    <property type="entry name" value="P-loop_NTPase"/>
</dbReference>
<organism evidence="2 3">
    <name type="scientific">Athelia psychrophila</name>
    <dbReference type="NCBI Taxonomy" id="1759441"/>
    <lineage>
        <taxon>Eukaryota</taxon>
        <taxon>Fungi</taxon>
        <taxon>Dikarya</taxon>
        <taxon>Basidiomycota</taxon>
        <taxon>Agaricomycotina</taxon>
        <taxon>Agaricomycetes</taxon>
        <taxon>Agaricomycetidae</taxon>
        <taxon>Atheliales</taxon>
        <taxon>Atheliaceae</taxon>
        <taxon>Athelia</taxon>
    </lineage>
</organism>
<reference evidence="2 3" key="1">
    <citation type="journal article" date="2016" name="Mol. Biol. Evol.">
        <title>Comparative Genomics of Early-Diverging Mushroom-Forming Fungi Provides Insights into the Origins of Lignocellulose Decay Capabilities.</title>
        <authorList>
            <person name="Nagy L.G."/>
            <person name="Riley R."/>
            <person name="Tritt A."/>
            <person name="Adam C."/>
            <person name="Daum C."/>
            <person name="Floudas D."/>
            <person name="Sun H."/>
            <person name="Yadav J.S."/>
            <person name="Pangilinan J."/>
            <person name="Larsson K.H."/>
            <person name="Matsuura K."/>
            <person name="Barry K."/>
            <person name="Labutti K."/>
            <person name="Kuo R."/>
            <person name="Ohm R.A."/>
            <person name="Bhattacharya S.S."/>
            <person name="Shirouzu T."/>
            <person name="Yoshinaga Y."/>
            <person name="Martin F.M."/>
            <person name="Grigoriev I.V."/>
            <person name="Hibbett D.S."/>
        </authorList>
    </citation>
    <scope>NUCLEOTIDE SEQUENCE [LARGE SCALE GENOMIC DNA]</scope>
    <source>
        <strain evidence="2 3">CBS 109695</strain>
    </source>
</reference>
<dbReference type="EMBL" id="KV417600">
    <property type="protein sequence ID" value="KZP15812.1"/>
    <property type="molecule type" value="Genomic_DNA"/>
</dbReference>
<dbReference type="STRING" id="436010.A0A166EIY5"/>
<dbReference type="Proteomes" id="UP000076532">
    <property type="component" value="Unassembled WGS sequence"/>
</dbReference>
<protein>
    <submittedName>
        <fullName evidence="2">Uncharacterized protein</fullName>
    </submittedName>
</protein>
<evidence type="ECO:0000256" key="1">
    <source>
        <dbReference type="SAM" id="MobiDB-lite"/>
    </source>
</evidence>
<keyword evidence="3" id="KW-1185">Reference proteome</keyword>
<dbReference type="AlphaFoldDB" id="A0A166EIY5"/>